<dbReference type="PANTHER" id="PTHR13271">
    <property type="entry name" value="UNCHARACTERIZED PUTATIVE METHYLTRANSFERASE"/>
    <property type="match status" value="1"/>
</dbReference>
<reference evidence="2 3" key="2">
    <citation type="submission" date="2024-05" db="EMBL/GenBank/DDBJ databases">
        <authorList>
            <person name="Chen Y."/>
            <person name="Shah S."/>
            <person name="Dougan E. K."/>
            <person name="Thang M."/>
            <person name="Chan C."/>
        </authorList>
    </citation>
    <scope>NUCLEOTIDE SEQUENCE [LARGE SCALE GENOMIC DNA]</scope>
</reference>
<dbReference type="SUPFAM" id="SSF82199">
    <property type="entry name" value="SET domain"/>
    <property type="match status" value="1"/>
</dbReference>
<comment type="caution">
    <text evidence="1">The sequence shown here is derived from an EMBL/GenBank/DDBJ whole genome shotgun (WGS) entry which is preliminary data.</text>
</comment>
<name>A0A9P1GT51_9DINO</name>
<accession>A0A9P1GT51</accession>
<dbReference type="EMBL" id="CAMXCT020006804">
    <property type="protein sequence ID" value="CAL1173717.1"/>
    <property type="molecule type" value="Genomic_DNA"/>
</dbReference>
<dbReference type="InterPro" id="IPR046341">
    <property type="entry name" value="SET_dom_sf"/>
</dbReference>
<dbReference type="CDD" id="cd10527">
    <property type="entry name" value="SET_LSMT"/>
    <property type="match status" value="1"/>
</dbReference>
<evidence type="ECO:0000313" key="1">
    <source>
        <dbReference type="EMBL" id="CAI4020342.1"/>
    </source>
</evidence>
<dbReference type="EMBL" id="CAMXCT030006804">
    <property type="protein sequence ID" value="CAL4807654.1"/>
    <property type="molecule type" value="Genomic_DNA"/>
</dbReference>
<reference evidence="1" key="1">
    <citation type="submission" date="2022-10" db="EMBL/GenBank/DDBJ databases">
        <authorList>
            <person name="Chen Y."/>
            <person name="Dougan E. K."/>
            <person name="Chan C."/>
            <person name="Rhodes N."/>
            <person name="Thang M."/>
        </authorList>
    </citation>
    <scope>NUCLEOTIDE SEQUENCE</scope>
</reference>
<keyword evidence="3" id="KW-1185">Reference proteome</keyword>
<proteinExistence type="predicted"/>
<evidence type="ECO:0000313" key="3">
    <source>
        <dbReference type="Proteomes" id="UP001152797"/>
    </source>
</evidence>
<sequence>RRQLLSEVAKRKSLDLERLTFAFDLVSTRAVGASIDACALIPGVDLANHGPKANTDLSVAGTPGLRSGRATVLGHGKIWEHGSAGLVAARDLAAGEAVRISYGKYPNQRFLLDYGFTLGGENPLGDEEKEHPNTGNRWEPGFLSLVPIWFPAPMNRIVLSLYFKNGGSD</sequence>
<evidence type="ECO:0000313" key="2">
    <source>
        <dbReference type="EMBL" id="CAL4807654.1"/>
    </source>
</evidence>
<gene>
    <name evidence="1" type="ORF">C1SCF055_LOCUS44763</name>
</gene>
<organism evidence="1">
    <name type="scientific">Cladocopium goreaui</name>
    <dbReference type="NCBI Taxonomy" id="2562237"/>
    <lineage>
        <taxon>Eukaryota</taxon>
        <taxon>Sar</taxon>
        <taxon>Alveolata</taxon>
        <taxon>Dinophyceae</taxon>
        <taxon>Suessiales</taxon>
        <taxon>Symbiodiniaceae</taxon>
        <taxon>Cladocopium</taxon>
    </lineage>
</organism>
<protein>
    <submittedName>
        <fullName evidence="2">SET domain-containing protein 4</fullName>
    </submittedName>
</protein>
<dbReference type="Proteomes" id="UP001152797">
    <property type="component" value="Unassembled WGS sequence"/>
</dbReference>
<dbReference type="Gene3D" id="3.90.1410.10">
    <property type="entry name" value="set domain protein methyltransferase, domain 1"/>
    <property type="match status" value="1"/>
</dbReference>
<dbReference type="InterPro" id="IPR050600">
    <property type="entry name" value="SETD3_SETD6_MTase"/>
</dbReference>
<dbReference type="OrthoDB" id="341421at2759"/>
<feature type="non-terminal residue" evidence="1">
    <location>
        <position position="169"/>
    </location>
</feature>
<dbReference type="EMBL" id="CAMXCT010006804">
    <property type="protein sequence ID" value="CAI4020342.1"/>
    <property type="molecule type" value="Genomic_DNA"/>
</dbReference>
<dbReference type="AlphaFoldDB" id="A0A9P1GT51"/>
<dbReference type="GO" id="GO:0016279">
    <property type="term" value="F:protein-lysine N-methyltransferase activity"/>
    <property type="evidence" value="ECO:0007669"/>
    <property type="project" value="TreeGrafter"/>
</dbReference>